<organism evidence="2 3">
    <name type="scientific">Phaseolus angularis</name>
    <name type="common">Azuki bean</name>
    <name type="synonym">Vigna angularis</name>
    <dbReference type="NCBI Taxonomy" id="3914"/>
    <lineage>
        <taxon>Eukaryota</taxon>
        <taxon>Viridiplantae</taxon>
        <taxon>Streptophyta</taxon>
        <taxon>Embryophyta</taxon>
        <taxon>Tracheophyta</taxon>
        <taxon>Spermatophyta</taxon>
        <taxon>Magnoliopsida</taxon>
        <taxon>eudicotyledons</taxon>
        <taxon>Gunneridae</taxon>
        <taxon>Pentapetalae</taxon>
        <taxon>rosids</taxon>
        <taxon>fabids</taxon>
        <taxon>Fabales</taxon>
        <taxon>Fabaceae</taxon>
        <taxon>Papilionoideae</taxon>
        <taxon>50 kb inversion clade</taxon>
        <taxon>NPAAA clade</taxon>
        <taxon>indigoferoid/millettioid clade</taxon>
        <taxon>Phaseoleae</taxon>
        <taxon>Vigna</taxon>
    </lineage>
</organism>
<evidence type="ECO:0000256" key="1">
    <source>
        <dbReference type="SAM" id="MobiDB-lite"/>
    </source>
</evidence>
<dbReference type="EMBL" id="CM003377">
    <property type="protein sequence ID" value="KOM48503.1"/>
    <property type="molecule type" value="Genomic_DNA"/>
</dbReference>
<evidence type="ECO:0000313" key="3">
    <source>
        <dbReference type="Proteomes" id="UP000053144"/>
    </source>
</evidence>
<dbReference type="Gramene" id="KOM48503">
    <property type="protein sequence ID" value="KOM48503"/>
    <property type="gene ID" value="LR48_Vigan07g220700"/>
</dbReference>
<feature type="region of interest" description="Disordered" evidence="1">
    <location>
        <begin position="86"/>
        <end position="109"/>
    </location>
</feature>
<reference evidence="3" key="1">
    <citation type="journal article" date="2015" name="Proc. Natl. Acad. Sci. U.S.A.">
        <title>Genome sequencing of adzuki bean (Vigna angularis) provides insight into high starch and low fat accumulation and domestication.</title>
        <authorList>
            <person name="Yang K."/>
            <person name="Tian Z."/>
            <person name="Chen C."/>
            <person name="Luo L."/>
            <person name="Zhao B."/>
            <person name="Wang Z."/>
            <person name="Yu L."/>
            <person name="Li Y."/>
            <person name="Sun Y."/>
            <person name="Li W."/>
            <person name="Chen Y."/>
            <person name="Li Y."/>
            <person name="Zhang Y."/>
            <person name="Ai D."/>
            <person name="Zhao J."/>
            <person name="Shang C."/>
            <person name="Ma Y."/>
            <person name="Wu B."/>
            <person name="Wang M."/>
            <person name="Gao L."/>
            <person name="Sun D."/>
            <person name="Zhang P."/>
            <person name="Guo F."/>
            <person name="Wang W."/>
            <person name="Li Y."/>
            <person name="Wang J."/>
            <person name="Varshney R.K."/>
            <person name="Wang J."/>
            <person name="Ling H.Q."/>
            <person name="Wan P."/>
        </authorList>
    </citation>
    <scope>NUCLEOTIDE SEQUENCE</scope>
    <source>
        <strain evidence="3">cv. Jingnong 6</strain>
    </source>
</reference>
<evidence type="ECO:0000313" key="2">
    <source>
        <dbReference type="EMBL" id="KOM48503.1"/>
    </source>
</evidence>
<protein>
    <submittedName>
        <fullName evidence="2">Uncharacterized protein</fullName>
    </submittedName>
</protein>
<gene>
    <name evidence="2" type="ORF">LR48_Vigan07g220700</name>
</gene>
<name>A0A0L9V0G1_PHAAN</name>
<dbReference type="AlphaFoldDB" id="A0A0L9V0G1"/>
<proteinExistence type="predicted"/>
<sequence>MLGRCRWWEKKGRVYGARQLVANYATTRGGTRKHQPSSSTTTIDKAVVRLTQALEQCDQEYSYLRHEFTKFKQLIMRLMSKASQLQSTVPPTQLRLSPSPTISEQPTLV</sequence>
<dbReference type="Proteomes" id="UP000053144">
    <property type="component" value="Chromosome 7"/>
</dbReference>
<accession>A0A0L9V0G1</accession>